<evidence type="ECO:0000256" key="10">
    <source>
        <dbReference type="RuleBase" id="RU361274"/>
    </source>
</evidence>
<evidence type="ECO:0000256" key="6">
    <source>
        <dbReference type="ARBA" id="ARBA00022833"/>
    </source>
</evidence>
<dbReference type="Pfam" id="PF02578">
    <property type="entry name" value="Cu-oxidase_4"/>
    <property type="match status" value="1"/>
</dbReference>
<keyword evidence="5" id="KW-0378">Hydrolase</keyword>
<evidence type="ECO:0000256" key="3">
    <source>
        <dbReference type="ARBA" id="ARBA00022679"/>
    </source>
</evidence>
<organism evidence="11 12">
    <name type="scientific">Caedimonas varicaedens</name>
    <dbReference type="NCBI Taxonomy" id="1629334"/>
    <lineage>
        <taxon>Bacteria</taxon>
        <taxon>Pseudomonadati</taxon>
        <taxon>Pseudomonadota</taxon>
        <taxon>Alphaproteobacteria</taxon>
        <taxon>Holosporales</taxon>
        <taxon>Caedimonadaceae</taxon>
        <taxon>Caedimonas</taxon>
    </lineage>
</organism>
<dbReference type="PANTHER" id="PTHR30616:SF2">
    <property type="entry name" value="PURINE NUCLEOSIDE PHOSPHORYLASE LACC1"/>
    <property type="match status" value="1"/>
</dbReference>
<dbReference type="NCBIfam" id="TIGR00726">
    <property type="entry name" value="peptidoglycan editing factor PgeF"/>
    <property type="match status" value="1"/>
</dbReference>
<dbReference type="OrthoDB" id="4279at2"/>
<dbReference type="GO" id="GO:0005507">
    <property type="term" value="F:copper ion binding"/>
    <property type="evidence" value="ECO:0007669"/>
    <property type="project" value="TreeGrafter"/>
</dbReference>
<keyword evidence="12" id="KW-1185">Reference proteome</keyword>
<comment type="catalytic activity">
    <reaction evidence="1">
        <text>inosine + phosphate = alpha-D-ribose 1-phosphate + hypoxanthine</text>
        <dbReference type="Rhea" id="RHEA:27646"/>
        <dbReference type="ChEBI" id="CHEBI:17368"/>
        <dbReference type="ChEBI" id="CHEBI:17596"/>
        <dbReference type="ChEBI" id="CHEBI:43474"/>
        <dbReference type="ChEBI" id="CHEBI:57720"/>
        <dbReference type="EC" id="2.4.2.1"/>
    </reaction>
    <physiologicalReaction direction="left-to-right" evidence="1">
        <dbReference type="Rhea" id="RHEA:27647"/>
    </physiologicalReaction>
</comment>
<dbReference type="Gene3D" id="3.60.140.10">
    <property type="entry name" value="CNF1/YfiH-like putative cysteine hydrolases"/>
    <property type="match status" value="1"/>
</dbReference>
<dbReference type="SUPFAM" id="SSF64438">
    <property type="entry name" value="CNF1/YfiH-like putative cysteine hydrolases"/>
    <property type="match status" value="1"/>
</dbReference>
<dbReference type="InterPro" id="IPR038371">
    <property type="entry name" value="Cu_polyphenol_OxRdtase_sf"/>
</dbReference>
<dbReference type="PANTHER" id="PTHR30616">
    <property type="entry name" value="UNCHARACTERIZED PROTEIN YFIH"/>
    <property type="match status" value="1"/>
</dbReference>
<gene>
    <name evidence="11" type="primary">yfiH</name>
    <name evidence="11" type="ORF">Cva_00034</name>
</gene>
<keyword evidence="6" id="KW-0862">Zinc</keyword>
<evidence type="ECO:0000256" key="4">
    <source>
        <dbReference type="ARBA" id="ARBA00022723"/>
    </source>
</evidence>
<evidence type="ECO:0000256" key="7">
    <source>
        <dbReference type="ARBA" id="ARBA00047989"/>
    </source>
</evidence>
<dbReference type="GO" id="GO:0017061">
    <property type="term" value="F:S-methyl-5-thioadenosine phosphorylase activity"/>
    <property type="evidence" value="ECO:0007669"/>
    <property type="project" value="UniProtKB-EC"/>
</dbReference>
<dbReference type="EMBL" id="BBVC01000002">
    <property type="protein sequence ID" value="GAO97403.1"/>
    <property type="molecule type" value="Genomic_DNA"/>
</dbReference>
<evidence type="ECO:0000256" key="1">
    <source>
        <dbReference type="ARBA" id="ARBA00000553"/>
    </source>
</evidence>
<evidence type="ECO:0000256" key="2">
    <source>
        <dbReference type="ARBA" id="ARBA00007353"/>
    </source>
</evidence>
<comment type="catalytic activity">
    <reaction evidence="7">
        <text>adenosine + H2O + H(+) = inosine + NH4(+)</text>
        <dbReference type="Rhea" id="RHEA:24408"/>
        <dbReference type="ChEBI" id="CHEBI:15377"/>
        <dbReference type="ChEBI" id="CHEBI:15378"/>
        <dbReference type="ChEBI" id="CHEBI:16335"/>
        <dbReference type="ChEBI" id="CHEBI:17596"/>
        <dbReference type="ChEBI" id="CHEBI:28938"/>
        <dbReference type="EC" id="3.5.4.4"/>
    </reaction>
    <physiologicalReaction direction="left-to-right" evidence="7">
        <dbReference type="Rhea" id="RHEA:24409"/>
    </physiologicalReaction>
</comment>
<proteinExistence type="inferred from homology"/>
<evidence type="ECO:0000256" key="5">
    <source>
        <dbReference type="ARBA" id="ARBA00022801"/>
    </source>
</evidence>
<reference evidence="11 12" key="1">
    <citation type="submission" date="2015-03" db="EMBL/GenBank/DDBJ databases">
        <title>Caedibacter varicaedens, whole genome shotgun sequence.</title>
        <authorList>
            <person name="Suzuki H."/>
            <person name="Dapper A.L."/>
            <person name="Gibson A.K."/>
            <person name="Jackson C."/>
            <person name="Lee H."/>
            <person name="Pejaver V.R."/>
            <person name="Doak T."/>
            <person name="Lynch M."/>
        </authorList>
    </citation>
    <scope>NUCLEOTIDE SEQUENCE [LARGE SCALE GENOMIC DNA]</scope>
</reference>
<evidence type="ECO:0000256" key="8">
    <source>
        <dbReference type="ARBA" id="ARBA00048968"/>
    </source>
</evidence>
<dbReference type="CDD" id="cd16833">
    <property type="entry name" value="YfiH"/>
    <property type="match status" value="1"/>
</dbReference>
<evidence type="ECO:0000313" key="11">
    <source>
        <dbReference type="EMBL" id="GAO97403.1"/>
    </source>
</evidence>
<evidence type="ECO:0000313" key="12">
    <source>
        <dbReference type="Proteomes" id="UP000036771"/>
    </source>
</evidence>
<protein>
    <recommendedName>
        <fullName evidence="10">Purine nucleoside phosphorylase</fullName>
    </recommendedName>
</protein>
<comment type="catalytic activity">
    <reaction evidence="9">
        <text>S-methyl-5'-thioadenosine + phosphate = 5-(methylsulfanyl)-alpha-D-ribose 1-phosphate + adenine</text>
        <dbReference type="Rhea" id="RHEA:11852"/>
        <dbReference type="ChEBI" id="CHEBI:16708"/>
        <dbReference type="ChEBI" id="CHEBI:17509"/>
        <dbReference type="ChEBI" id="CHEBI:43474"/>
        <dbReference type="ChEBI" id="CHEBI:58533"/>
        <dbReference type="EC" id="2.4.2.28"/>
    </reaction>
    <physiologicalReaction direction="left-to-right" evidence="9">
        <dbReference type="Rhea" id="RHEA:11853"/>
    </physiologicalReaction>
</comment>
<dbReference type="STRING" id="1629334.Cva_00034"/>
<dbReference type="Proteomes" id="UP000036771">
    <property type="component" value="Unassembled WGS sequence"/>
</dbReference>
<accession>A0A0K8MB35</accession>
<comment type="similarity">
    <text evidence="2 10">Belongs to the purine nucleoside phosphorylase YfiH/LACC1 family.</text>
</comment>
<evidence type="ECO:0000256" key="9">
    <source>
        <dbReference type="ARBA" id="ARBA00049893"/>
    </source>
</evidence>
<keyword evidence="3" id="KW-0808">Transferase</keyword>
<keyword evidence="4" id="KW-0479">Metal-binding</keyword>
<comment type="caution">
    <text evidence="11">The sequence shown here is derived from an EMBL/GenBank/DDBJ whole genome shotgun (WGS) entry which is preliminary data.</text>
</comment>
<name>A0A0K8MB35_9PROT</name>
<dbReference type="AlphaFoldDB" id="A0A0K8MB35"/>
<dbReference type="GO" id="GO:0016787">
    <property type="term" value="F:hydrolase activity"/>
    <property type="evidence" value="ECO:0007669"/>
    <property type="project" value="UniProtKB-KW"/>
</dbReference>
<sequence length="273" mass="30856">MQHHKKSANAHLLHPFQSSLLLGQHSLQHGFFSRQGGVSQGLLASLNTRDLPPEQKENLQENYNRISGWFGLTSDHLALVRQVHGKTVLWLDKAPSTSQLIEADALVTRQPQLILGIRTADCVPILLYDPVSHICAAIHAGWKGVLLNIVYETIKVMKERGSEPQNILAVIGPCIHQKNYEVGEDVYFPFKEKKPSWATFFKPSSHINHYWLDLPGLVKNQLQTAGLRKIDALEKNTYAEEENFFSCRRAYHRQEPVFGNQISAICLKDSTLC</sequence>
<comment type="catalytic activity">
    <reaction evidence="8">
        <text>adenosine + phosphate = alpha-D-ribose 1-phosphate + adenine</text>
        <dbReference type="Rhea" id="RHEA:27642"/>
        <dbReference type="ChEBI" id="CHEBI:16335"/>
        <dbReference type="ChEBI" id="CHEBI:16708"/>
        <dbReference type="ChEBI" id="CHEBI:43474"/>
        <dbReference type="ChEBI" id="CHEBI:57720"/>
        <dbReference type="EC" id="2.4.2.1"/>
    </reaction>
    <physiologicalReaction direction="left-to-right" evidence="8">
        <dbReference type="Rhea" id="RHEA:27643"/>
    </physiologicalReaction>
</comment>
<dbReference type="InterPro" id="IPR011324">
    <property type="entry name" value="Cytotoxic_necrot_fac-like_cat"/>
</dbReference>
<dbReference type="InterPro" id="IPR003730">
    <property type="entry name" value="Cu_polyphenol_OxRdtase"/>
</dbReference>